<gene>
    <name evidence="2" type="ORF">XNOV1_A039432</name>
</gene>
<feature type="compositionally biased region" description="Pro residues" evidence="1">
    <location>
        <begin position="118"/>
        <end position="127"/>
    </location>
</feature>
<proteinExistence type="predicted"/>
<feature type="region of interest" description="Disordered" evidence="1">
    <location>
        <begin position="84"/>
        <end position="127"/>
    </location>
</feature>
<reference evidence="2" key="1">
    <citation type="submission" date="2023-08" db="EMBL/GenBank/DDBJ databases">
        <authorList>
            <person name="Alioto T."/>
            <person name="Alioto T."/>
            <person name="Gomez Garrido J."/>
        </authorList>
    </citation>
    <scope>NUCLEOTIDE SEQUENCE</scope>
</reference>
<feature type="compositionally biased region" description="Acidic residues" evidence="1">
    <location>
        <begin position="35"/>
        <end position="49"/>
    </location>
</feature>
<organism evidence="2 3">
    <name type="scientific">Xyrichtys novacula</name>
    <name type="common">Pearly razorfish</name>
    <name type="synonym">Hemipteronotus novacula</name>
    <dbReference type="NCBI Taxonomy" id="13765"/>
    <lineage>
        <taxon>Eukaryota</taxon>
        <taxon>Metazoa</taxon>
        <taxon>Chordata</taxon>
        <taxon>Craniata</taxon>
        <taxon>Vertebrata</taxon>
        <taxon>Euteleostomi</taxon>
        <taxon>Actinopterygii</taxon>
        <taxon>Neopterygii</taxon>
        <taxon>Teleostei</taxon>
        <taxon>Neoteleostei</taxon>
        <taxon>Acanthomorphata</taxon>
        <taxon>Eupercaria</taxon>
        <taxon>Labriformes</taxon>
        <taxon>Labridae</taxon>
        <taxon>Xyrichtys</taxon>
    </lineage>
</organism>
<sequence>MERRRETEGIETLDSRLNQKVNWKSGDFRLPAETDREEEEEEEEEEEGEERGRKRKEKEPGVYFSICKQQLHYPEFNRSGRSCGSIKPCHLLSTSGPPRPSSPSSTSLGGPLGAELFTPPPSSSDGD</sequence>
<evidence type="ECO:0000256" key="1">
    <source>
        <dbReference type="SAM" id="MobiDB-lite"/>
    </source>
</evidence>
<feature type="region of interest" description="Disordered" evidence="1">
    <location>
        <begin position="21"/>
        <end position="61"/>
    </location>
</feature>
<keyword evidence="3" id="KW-1185">Reference proteome</keyword>
<protein>
    <submittedName>
        <fullName evidence="2">Uncharacterized protein</fullName>
    </submittedName>
</protein>
<dbReference type="Proteomes" id="UP001178508">
    <property type="component" value="Chromosome 3"/>
</dbReference>
<name>A0AAV1EYT6_XYRNO</name>
<dbReference type="EMBL" id="OY660866">
    <property type="protein sequence ID" value="CAJ1053899.1"/>
    <property type="molecule type" value="Genomic_DNA"/>
</dbReference>
<evidence type="ECO:0000313" key="3">
    <source>
        <dbReference type="Proteomes" id="UP001178508"/>
    </source>
</evidence>
<evidence type="ECO:0000313" key="2">
    <source>
        <dbReference type="EMBL" id="CAJ1053899.1"/>
    </source>
</evidence>
<accession>A0AAV1EYT6</accession>
<feature type="compositionally biased region" description="Low complexity" evidence="1">
    <location>
        <begin position="91"/>
        <end position="109"/>
    </location>
</feature>
<dbReference type="AlphaFoldDB" id="A0AAV1EYT6"/>